<dbReference type="STRING" id="576137.A0A1L7WXK9"/>
<dbReference type="PANTHER" id="PTHR16631:SF14">
    <property type="entry name" value="FAMILY 17 GLUCOSIDASE SCW10-RELATED"/>
    <property type="match status" value="1"/>
</dbReference>
<reference evidence="10 11" key="1">
    <citation type="submission" date="2016-03" db="EMBL/GenBank/DDBJ databases">
        <authorList>
            <person name="Ploux O."/>
        </authorList>
    </citation>
    <scope>NUCLEOTIDE SEQUENCE [LARGE SCALE GENOMIC DNA]</scope>
    <source>
        <strain evidence="10 11">UAMH 11012</strain>
    </source>
</reference>
<gene>
    <name evidence="10" type="ORF">PAC_07395</name>
</gene>
<comment type="subcellular location">
    <subcellularLocation>
        <location evidence="1">Secreted</location>
        <location evidence="1">Cell wall</location>
    </subcellularLocation>
</comment>
<keyword evidence="3" id="KW-0134">Cell wall</keyword>
<dbReference type="GO" id="GO:0042973">
    <property type="term" value="F:glucan endo-1,3-beta-D-glucosidase activity"/>
    <property type="evidence" value="ECO:0007669"/>
    <property type="project" value="TreeGrafter"/>
</dbReference>
<protein>
    <submittedName>
        <fullName evidence="10">Related to glucanase</fullName>
    </submittedName>
</protein>
<feature type="compositionally biased region" description="Low complexity" evidence="8">
    <location>
        <begin position="93"/>
        <end position="110"/>
    </location>
</feature>
<proteinExistence type="inferred from homology"/>
<dbReference type="InterPro" id="IPR050732">
    <property type="entry name" value="Beta-glucan_modifiers"/>
</dbReference>
<feature type="region of interest" description="Disordered" evidence="8">
    <location>
        <begin position="157"/>
        <end position="189"/>
    </location>
</feature>
<evidence type="ECO:0000256" key="3">
    <source>
        <dbReference type="ARBA" id="ARBA00022512"/>
    </source>
</evidence>
<comment type="similarity">
    <text evidence="2 7">Belongs to the glycosyl hydrolase 17 family.</text>
</comment>
<dbReference type="GO" id="GO:0005975">
    <property type="term" value="P:carbohydrate metabolic process"/>
    <property type="evidence" value="ECO:0007669"/>
    <property type="project" value="InterPro"/>
</dbReference>
<dbReference type="GO" id="GO:0071555">
    <property type="term" value="P:cell wall organization"/>
    <property type="evidence" value="ECO:0007669"/>
    <property type="project" value="TreeGrafter"/>
</dbReference>
<evidence type="ECO:0000256" key="9">
    <source>
        <dbReference type="SAM" id="SignalP"/>
    </source>
</evidence>
<accession>A0A1L7WXK9</accession>
<dbReference type="PANTHER" id="PTHR16631">
    <property type="entry name" value="GLUCAN 1,3-BETA-GLUCOSIDASE"/>
    <property type="match status" value="1"/>
</dbReference>
<feature type="chain" id="PRO_5012950690" evidence="9">
    <location>
        <begin position="20"/>
        <end position="452"/>
    </location>
</feature>
<evidence type="ECO:0000313" key="10">
    <source>
        <dbReference type="EMBL" id="CZR57506.1"/>
    </source>
</evidence>
<dbReference type="AlphaFoldDB" id="A0A1L7WXK9"/>
<evidence type="ECO:0000256" key="8">
    <source>
        <dbReference type="SAM" id="MobiDB-lite"/>
    </source>
</evidence>
<sequence length="452" mass="46270">MKTTTLAAAAIGMLQLVSAQPHRRRSHIHERQHQHAKKDGDVVVTIVDTVYAEATEVPEVIVYVDQAGKPVSTTTQMVNVPDAGAWSTQHGLAPSPSTSATPSSSAVSTSSSSSSVAAVTSSAPVVAAPVVNVEAASSSSSSTPAAVVVAAPPVESTASPATTSATAPAQTSTAASTSSSSTSSSSESSGFGISYSPYNSDGTCKTQSQVTTDFESITGYSLVRTYGTDCNQVATVLTAAKAKGMKLFAGIFDLSTLSSEVATIVSAANGDWSSFDTISVGNELVNSGTASASAVVAAIGTARTLLKAAGYTGKVVTVDTLVAARANPSLCDASDYCAVNCHPFFDGSYAATDSGKFLQDMIPTLQDVLSNKSQQIVITETGWPWKGDSNQKALPSLENQAAAVSSIKAAFSSSPDAVFLFTAFNTLWKTSSSAQFDAEQYWGLDGRNSPSG</sequence>
<dbReference type="Pfam" id="PF00332">
    <property type="entry name" value="Glyco_hydro_17"/>
    <property type="match status" value="1"/>
</dbReference>
<evidence type="ECO:0000256" key="7">
    <source>
        <dbReference type="RuleBase" id="RU004335"/>
    </source>
</evidence>
<evidence type="ECO:0000256" key="2">
    <source>
        <dbReference type="ARBA" id="ARBA00008773"/>
    </source>
</evidence>
<keyword evidence="4" id="KW-0964">Secreted</keyword>
<dbReference type="InterPro" id="IPR017853">
    <property type="entry name" value="GH"/>
</dbReference>
<organism evidence="10 11">
    <name type="scientific">Phialocephala subalpina</name>
    <dbReference type="NCBI Taxonomy" id="576137"/>
    <lineage>
        <taxon>Eukaryota</taxon>
        <taxon>Fungi</taxon>
        <taxon>Dikarya</taxon>
        <taxon>Ascomycota</taxon>
        <taxon>Pezizomycotina</taxon>
        <taxon>Leotiomycetes</taxon>
        <taxon>Helotiales</taxon>
        <taxon>Mollisiaceae</taxon>
        <taxon>Phialocephala</taxon>
        <taxon>Phialocephala fortinii species complex</taxon>
    </lineage>
</organism>
<keyword evidence="6" id="KW-0378">Hydrolase</keyword>
<name>A0A1L7WXK9_9HELO</name>
<dbReference type="OrthoDB" id="941679at2759"/>
<feature type="signal peptide" evidence="9">
    <location>
        <begin position="1"/>
        <end position="19"/>
    </location>
</feature>
<feature type="region of interest" description="Disordered" evidence="8">
    <location>
        <begin position="85"/>
        <end position="110"/>
    </location>
</feature>
<dbReference type="GO" id="GO:0009277">
    <property type="term" value="C:fungal-type cell wall"/>
    <property type="evidence" value="ECO:0007669"/>
    <property type="project" value="TreeGrafter"/>
</dbReference>
<evidence type="ECO:0000256" key="5">
    <source>
        <dbReference type="ARBA" id="ARBA00022729"/>
    </source>
</evidence>
<dbReference type="Proteomes" id="UP000184330">
    <property type="component" value="Unassembled WGS sequence"/>
</dbReference>
<dbReference type="SUPFAM" id="SSF51445">
    <property type="entry name" value="(Trans)glycosidases"/>
    <property type="match status" value="1"/>
</dbReference>
<evidence type="ECO:0000313" key="11">
    <source>
        <dbReference type="Proteomes" id="UP000184330"/>
    </source>
</evidence>
<dbReference type="GO" id="GO:0005576">
    <property type="term" value="C:extracellular region"/>
    <property type="evidence" value="ECO:0007669"/>
    <property type="project" value="TreeGrafter"/>
</dbReference>
<evidence type="ECO:0000256" key="6">
    <source>
        <dbReference type="ARBA" id="ARBA00022801"/>
    </source>
</evidence>
<keyword evidence="11" id="KW-1185">Reference proteome</keyword>
<dbReference type="InterPro" id="IPR000490">
    <property type="entry name" value="Glyco_hydro_17"/>
</dbReference>
<dbReference type="Gene3D" id="3.20.20.80">
    <property type="entry name" value="Glycosidases"/>
    <property type="match status" value="2"/>
</dbReference>
<keyword evidence="5 9" id="KW-0732">Signal</keyword>
<evidence type="ECO:0000256" key="4">
    <source>
        <dbReference type="ARBA" id="ARBA00022525"/>
    </source>
</evidence>
<evidence type="ECO:0000256" key="1">
    <source>
        <dbReference type="ARBA" id="ARBA00004191"/>
    </source>
</evidence>
<dbReference type="EMBL" id="FJOG01000010">
    <property type="protein sequence ID" value="CZR57506.1"/>
    <property type="molecule type" value="Genomic_DNA"/>
</dbReference>
<dbReference type="GO" id="GO:0009986">
    <property type="term" value="C:cell surface"/>
    <property type="evidence" value="ECO:0007669"/>
    <property type="project" value="TreeGrafter"/>
</dbReference>